<comment type="caution">
    <text evidence="10">The sequence shown here is derived from an EMBL/GenBank/DDBJ whole genome shotgun (WGS) entry which is preliminary data.</text>
</comment>
<dbReference type="Pfam" id="PF02386">
    <property type="entry name" value="TrkH"/>
    <property type="match status" value="1"/>
</dbReference>
<reference evidence="10 11" key="1">
    <citation type="submission" date="2011-08" db="EMBL/GenBank/DDBJ databases">
        <authorList>
            <person name="Weinstock G."/>
            <person name="Sodergren E."/>
            <person name="Clifton S."/>
            <person name="Fulton L."/>
            <person name="Fulton B."/>
            <person name="Courtney L."/>
            <person name="Fronick C."/>
            <person name="Harrison M."/>
            <person name="Strong C."/>
            <person name="Farmer C."/>
            <person name="Delahaunty K."/>
            <person name="Markovic C."/>
            <person name="Hall O."/>
            <person name="Minx P."/>
            <person name="Tomlinson C."/>
            <person name="Mitreva M."/>
            <person name="Hou S."/>
            <person name="Chen J."/>
            <person name="Wollam A."/>
            <person name="Pepin K.H."/>
            <person name="Johnson M."/>
            <person name="Bhonagiri V."/>
            <person name="Zhang X."/>
            <person name="Suruliraj S."/>
            <person name="Warren W."/>
            <person name="Chinwalla A."/>
            <person name="Mardis E.R."/>
            <person name="Wilson R.K."/>
        </authorList>
    </citation>
    <scope>NUCLEOTIDE SEQUENCE [LARGE SCALE GENOMIC DNA]</scope>
    <source>
        <strain evidence="10 11">F0357</strain>
    </source>
</reference>
<feature type="transmembrane region" description="Helical" evidence="9">
    <location>
        <begin position="445"/>
        <end position="472"/>
    </location>
</feature>
<feature type="transmembrane region" description="Helical" evidence="9">
    <location>
        <begin position="125"/>
        <end position="146"/>
    </location>
</feature>
<dbReference type="RefSeq" id="WP_006790205.1">
    <property type="nucleotide sequence ID" value="NZ_JH417588.1"/>
</dbReference>
<dbReference type="PANTHER" id="PTHR32024">
    <property type="entry name" value="TRK SYSTEM POTASSIUM UPTAKE PROTEIN TRKG-RELATED"/>
    <property type="match status" value="1"/>
</dbReference>
<feature type="transmembrane region" description="Helical" evidence="9">
    <location>
        <begin position="5"/>
        <end position="26"/>
    </location>
</feature>
<dbReference type="Proteomes" id="UP000005481">
    <property type="component" value="Unassembled WGS sequence"/>
</dbReference>
<sequence length="476" mass="51618">MKGAFVFAGLSRITAVIALALIVPIFAGLCAEDGTARFFVPSFFIAAAGTAAFALGGRTHKRQMQLTEGAVLLFVCWFVMAAIGALPFYIGGCLTGADAWLESMSAFTTNGSFIPVYAVPPSLRVWHVVMEWTGALIFINLFVTVVPQISKVFNIGLSGDNPFAFTPGLKRMKVFMKHISIVYAVVTAVTAVAFRLAGVSLDTAVLQAFATVSTGGTALVDLHERNIAWAAVCGMFLASCNFLLLFKVLRERSFRSFFRNTEFRAFLAVIFTATLVLSITVHNRTAYEWGDSLRLGVFHVLSFMSTTGFIAPGAAGFPEFDRLLLFLLTFVGGCVGAATGGLKVIRFLILFKMTGQELVRTLHPQMVITVKVNNVSVPLPVISRVLNVFFLFIAVFFLSALVLSLAGLSPLQALGLAGAGLTGTGASASLYGLDDLYGLPLWLKVYYTFIMVLGRIEVVAFFLVIQTAVHFLRRRW</sequence>
<keyword evidence="8 9" id="KW-0472">Membrane</keyword>
<dbReference type="OrthoDB" id="9810952at2"/>
<dbReference type="eggNOG" id="COG0168">
    <property type="taxonomic scope" value="Bacteria"/>
</dbReference>
<keyword evidence="4" id="KW-1003">Cell membrane</keyword>
<evidence type="ECO:0000256" key="5">
    <source>
        <dbReference type="ARBA" id="ARBA00022692"/>
    </source>
</evidence>
<feature type="transmembrane region" description="Helical" evidence="9">
    <location>
        <begin position="38"/>
        <end position="57"/>
    </location>
</feature>
<feature type="transmembrane region" description="Helical" evidence="9">
    <location>
        <begin position="69"/>
        <end position="90"/>
    </location>
</feature>
<evidence type="ECO:0000256" key="6">
    <source>
        <dbReference type="ARBA" id="ARBA00022989"/>
    </source>
</evidence>
<dbReference type="GO" id="GO:0005886">
    <property type="term" value="C:plasma membrane"/>
    <property type="evidence" value="ECO:0007669"/>
    <property type="project" value="UniProtKB-SubCell"/>
</dbReference>
<proteinExistence type="inferred from homology"/>
<feature type="transmembrane region" description="Helical" evidence="9">
    <location>
        <begin position="179"/>
        <end position="197"/>
    </location>
</feature>
<gene>
    <name evidence="10" type="ORF">HMPREF0080_01229</name>
</gene>
<feature type="transmembrane region" description="Helical" evidence="9">
    <location>
        <begin position="293"/>
        <end position="311"/>
    </location>
</feature>
<dbReference type="EMBL" id="AGCJ01000046">
    <property type="protein sequence ID" value="EHM40375.1"/>
    <property type="molecule type" value="Genomic_DNA"/>
</dbReference>
<feature type="transmembrane region" description="Helical" evidence="9">
    <location>
        <begin position="413"/>
        <end position="433"/>
    </location>
</feature>
<keyword evidence="5 9" id="KW-0812">Transmembrane</keyword>
<evidence type="ECO:0000256" key="4">
    <source>
        <dbReference type="ARBA" id="ARBA00022475"/>
    </source>
</evidence>
<evidence type="ECO:0000256" key="2">
    <source>
        <dbReference type="ARBA" id="ARBA00009137"/>
    </source>
</evidence>
<dbReference type="PANTHER" id="PTHR32024:SF2">
    <property type="entry name" value="TRK SYSTEM POTASSIUM UPTAKE PROTEIN TRKG-RELATED"/>
    <property type="match status" value="1"/>
</dbReference>
<feature type="transmembrane region" description="Helical" evidence="9">
    <location>
        <begin position="261"/>
        <end position="281"/>
    </location>
</feature>
<protein>
    <submittedName>
        <fullName evidence="10">Cation transport protein</fullName>
    </submittedName>
</protein>
<keyword evidence="11" id="KW-1185">Reference proteome</keyword>
<evidence type="ECO:0000256" key="9">
    <source>
        <dbReference type="SAM" id="Phobius"/>
    </source>
</evidence>
<accession>G9YHU5</accession>
<dbReference type="HOGENOM" id="CLU_030708_0_2_9"/>
<evidence type="ECO:0000313" key="11">
    <source>
        <dbReference type="Proteomes" id="UP000005481"/>
    </source>
</evidence>
<keyword evidence="7" id="KW-0406">Ion transport</keyword>
<feature type="transmembrane region" description="Helical" evidence="9">
    <location>
        <begin position="227"/>
        <end position="249"/>
    </location>
</feature>
<evidence type="ECO:0000256" key="1">
    <source>
        <dbReference type="ARBA" id="ARBA00004651"/>
    </source>
</evidence>
<dbReference type="GO" id="GO:0030001">
    <property type="term" value="P:metal ion transport"/>
    <property type="evidence" value="ECO:0007669"/>
    <property type="project" value="UniProtKB-ARBA"/>
</dbReference>
<keyword evidence="3" id="KW-0813">Transport</keyword>
<dbReference type="InterPro" id="IPR003445">
    <property type="entry name" value="Cat_transpt"/>
</dbReference>
<comment type="subcellular location">
    <subcellularLocation>
        <location evidence="1">Cell membrane</location>
        <topology evidence="1">Multi-pass membrane protein</topology>
    </subcellularLocation>
</comment>
<evidence type="ECO:0000256" key="3">
    <source>
        <dbReference type="ARBA" id="ARBA00022448"/>
    </source>
</evidence>
<dbReference type="STRING" id="861450.HMPREF0080_01229"/>
<dbReference type="AlphaFoldDB" id="G9YHU5"/>
<evidence type="ECO:0000256" key="7">
    <source>
        <dbReference type="ARBA" id="ARBA00023065"/>
    </source>
</evidence>
<organism evidence="10 11">
    <name type="scientific">Anaeroglobus geminatus F0357</name>
    <dbReference type="NCBI Taxonomy" id="861450"/>
    <lineage>
        <taxon>Bacteria</taxon>
        <taxon>Bacillati</taxon>
        <taxon>Bacillota</taxon>
        <taxon>Negativicutes</taxon>
        <taxon>Veillonellales</taxon>
        <taxon>Veillonellaceae</taxon>
        <taxon>Anaeroglobus</taxon>
    </lineage>
</organism>
<evidence type="ECO:0000313" key="10">
    <source>
        <dbReference type="EMBL" id="EHM40375.1"/>
    </source>
</evidence>
<comment type="similarity">
    <text evidence="2">Belongs to the TrkH potassium transport family.</text>
</comment>
<dbReference type="GO" id="GO:0008324">
    <property type="term" value="F:monoatomic cation transmembrane transporter activity"/>
    <property type="evidence" value="ECO:0007669"/>
    <property type="project" value="InterPro"/>
</dbReference>
<feature type="transmembrane region" description="Helical" evidence="9">
    <location>
        <begin position="323"/>
        <end position="349"/>
    </location>
</feature>
<feature type="transmembrane region" description="Helical" evidence="9">
    <location>
        <begin position="385"/>
        <end position="406"/>
    </location>
</feature>
<evidence type="ECO:0000256" key="8">
    <source>
        <dbReference type="ARBA" id="ARBA00023136"/>
    </source>
</evidence>
<keyword evidence="6 9" id="KW-1133">Transmembrane helix</keyword>
<name>G9YHU5_9FIRM</name>